<evidence type="ECO:0000313" key="3">
    <source>
        <dbReference type="Proteomes" id="UP000316416"/>
    </source>
</evidence>
<dbReference type="Pfam" id="PF05573">
    <property type="entry name" value="NosL"/>
    <property type="match status" value="1"/>
</dbReference>
<dbReference type="SUPFAM" id="SSF160387">
    <property type="entry name" value="NosL/MerB-like"/>
    <property type="match status" value="1"/>
</dbReference>
<dbReference type="PROSITE" id="PS51257">
    <property type="entry name" value="PROKAR_LIPOPROTEIN"/>
    <property type="match status" value="1"/>
</dbReference>
<organism evidence="2 3">
    <name type="scientific">Shewanella eurypsychrophilus</name>
    <dbReference type="NCBI Taxonomy" id="2593656"/>
    <lineage>
        <taxon>Bacteria</taxon>
        <taxon>Pseudomonadati</taxon>
        <taxon>Pseudomonadota</taxon>
        <taxon>Gammaproteobacteria</taxon>
        <taxon>Alteromonadales</taxon>
        <taxon>Shewanellaceae</taxon>
        <taxon>Shewanella</taxon>
    </lineage>
</organism>
<dbReference type="Gene3D" id="3.30.70.2060">
    <property type="match status" value="1"/>
</dbReference>
<dbReference type="RefSeq" id="WP_142873681.1">
    <property type="nucleotide sequence ID" value="NZ_CP045503.2"/>
</dbReference>
<sequence length="162" mass="18003">MKKILLLSILLPLLLACGEETVRNTVHQAEAISDHERCHQCGMMITKYPGPKGQVFLKRQEHSVKFCSTRDMFSFALQVENQRQITGLFVHDVANTPWGKPQDDAFIDATKAWYVYGSGKQAVMGPAVASFSSKQSASQFAQEFGGAVIGYEQIDINFLEGE</sequence>
<reference evidence="2" key="1">
    <citation type="submission" date="2021-07" db="EMBL/GenBank/DDBJ databases">
        <title>Shewanella sp. YLB-07 whole genome sequence.</title>
        <authorList>
            <person name="Yu L."/>
        </authorList>
    </citation>
    <scope>NUCLEOTIDE SEQUENCE</scope>
    <source>
        <strain evidence="2">YLB-08</strain>
    </source>
</reference>
<feature type="chain" id="PRO_5047387945" evidence="1">
    <location>
        <begin position="19"/>
        <end position="162"/>
    </location>
</feature>
<evidence type="ECO:0000313" key="2">
    <source>
        <dbReference type="EMBL" id="QPG59884.1"/>
    </source>
</evidence>
<name>A0ABX6VB25_9GAMM</name>
<dbReference type="PANTHER" id="PTHR41247">
    <property type="entry name" value="HTH-TYPE TRANSCRIPTIONAL REPRESSOR YCNK"/>
    <property type="match status" value="1"/>
</dbReference>
<dbReference type="PANTHER" id="PTHR41247:SF1">
    <property type="entry name" value="HTH-TYPE TRANSCRIPTIONAL REPRESSOR YCNK"/>
    <property type="match status" value="1"/>
</dbReference>
<protein>
    <submittedName>
        <fullName evidence="2">Nitrous oxide reductase accessory protein NosL</fullName>
    </submittedName>
</protein>
<feature type="signal peptide" evidence="1">
    <location>
        <begin position="1"/>
        <end position="18"/>
    </location>
</feature>
<proteinExistence type="predicted"/>
<dbReference type="InterPro" id="IPR008719">
    <property type="entry name" value="N2O_reductase_NosL"/>
</dbReference>
<dbReference type="Proteomes" id="UP000316416">
    <property type="component" value="Chromosome"/>
</dbReference>
<gene>
    <name evidence="2" type="ORF">FM038_022835</name>
</gene>
<dbReference type="EMBL" id="CP045503">
    <property type="protein sequence ID" value="QPG59884.1"/>
    <property type="molecule type" value="Genomic_DNA"/>
</dbReference>
<dbReference type="Gene3D" id="3.30.70.2050">
    <property type="match status" value="1"/>
</dbReference>
<keyword evidence="3" id="KW-1185">Reference proteome</keyword>
<evidence type="ECO:0000256" key="1">
    <source>
        <dbReference type="SAM" id="SignalP"/>
    </source>
</evidence>
<keyword evidence="1" id="KW-0732">Signal</keyword>
<accession>A0ABX6VB25</accession>